<dbReference type="EMBL" id="BAABJH010000001">
    <property type="protein sequence ID" value="GAA4883811.1"/>
    <property type="molecule type" value="Genomic_DNA"/>
</dbReference>
<gene>
    <name evidence="2" type="ORF">GCM10023311_02580</name>
</gene>
<organism evidence="2 3">
    <name type="scientific">Flaviramulus aquimarinus</name>
    <dbReference type="NCBI Taxonomy" id="1170456"/>
    <lineage>
        <taxon>Bacteria</taxon>
        <taxon>Pseudomonadati</taxon>
        <taxon>Bacteroidota</taxon>
        <taxon>Flavobacteriia</taxon>
        <taxon>Flavobacteriales</taxon>
        <taxon>Flavobacteriaceae</taxon>
        <taxon>Flaviramulus</taxon>
    </lineage>
</organism>
<protein>
    <submittedName>
        <fullName evidence="2">Uncharacterized protein</fullName>
    </submittedName>
</protein>
<evidence type="ECO:0000256" key="1">
    <source>
        <dbReference type="SAM" id="Phobius"/>
    </source>
</evidence>
<comment type="caution">
    <text evidence="2">The sequence shown here is derived from an EMBL/GenBank/DDBJ whole genome shotgun (WGS) entry which is preliminary data.</text>
</comment>
<evidence type="ECO:0000313" key="2">
    <source>
        <dbReference type="EMBL" id="GAA4883811.1"/>
    </source>
</evidence>
<name>A0ABP9ERI5_9FLAO</name>
<reference evidence="3" key="1">
    <citation type="journal article" date="2019" name="Int. J. Syst. Evol. Microbiol.">
        <title>The Global Catalogue of Microorganisms (GCM) 10K type strain sequencing project: providing services to taxonomists for standard genome sequencing and annotation.</title>
        <authorList>
            <consortium name="The Broad Institute Genomics Platform"/>
            <consortium name="The Broad Institute Genome Sequencing Center for Infectious Disease"/>
            <person name="Wu L."/>
            <person name="Ma J."/>
        </authorList>
    </citation>
    <scope>NUCLEOTIDE SEQUENCE [LARGE SCALE GENOMIC DNA]</scope>
    <source>
        <strain evidence="3">JCM 18274</strain>
    </source>
</reference>
<evidence type="ECO:0000313" key="3">
    <source>
        <dbReference type="Proteomes" id="UP001500433"/>
    </source>
</evidence>
<keyword evidence="3" id="KW-1185">Reference proteome</keyword>
<keyword evidence="1" id="KW-0812">Transmembrane</keyword>
<feature type="transmembrane region" description="Helical" evidence="1">
    <location>
        <begin position="66"/>
        <end position="87"/>
    </location>
</feature>
<proteinExistence type="predicted"/>
<dbReference type="Proteomes" id="UP001500433">
    <property type="component" value="Unassembled WGS sequence"/>
</dbReference>
<accession>A0ABP9ERI5</accession>
<dbReference type="RefSeq" id="WP_345272135.1">
    <property type="nucleotide sequence ID" value="NZ_BAABJH010000001.1"/>
</dbReference>
<keyword evidence="1" id="KW-1133">Transmembrane helix</keyword>
<keyword evidence="1" id="KW-0472">Membrane</keyword>
<dbReference type="SUPFAM" id="SSF53756">
    <property type="entry name" value="UDP-Glycosyltransferase/glycogen phosphorylase"/>
    <property type="match status" value="1"/>
</dbReference>
<sequence>MFTQQNIKKSILDLEQKYPVDTWTVNSIHVWPYIRIKLYIHMLVLMNKKPLANKLNNKNLKNQIKVIAFLNNIFRVFKAYFSLAIFFSKLKQKQIVFFGSHMHRVFQNGEYFNRFYDSMVAYHKLQDFVYMVEYQKTYDTTYNKKAVIQLSKHLKHFKLLSKFTKWFSKEKNRISLNNYDAFYKELKAINLAATGVSETELVAWTQRIKTTNKFYEKFYKKIKPLKVVFLGYYGLDDIYSALVTANKLHIKTIDFQHGPQTNVHLAFSSWSKVPENGFNTMPKEFWNWDKASKENIDSWSDKIAQIKSKVVGQPYLAYWINEIQTKKINRQHIFYSLQTHPFAIQDLLTPKIITLIKTLDYTWVLRLHPRNNLNIDALHEFLKHHEIENKTIIQDAFNTPLPEALLSSILHITNYSGCLIEAYQLGIPTLIINEVGKEMFGQYIGHKLVHYLGQNDKNFQEQAEKIINNSKGEDLKTNYSEIFHPLN</sequence>